<dbReference type="PANTHER" id="PTHR35043">
    <property type="entry name" value="TRANSCRIPTION FACTOR DOMAIN-CONTAINING PROTEIN"/>
    <property type="match status" value="1"/>
</dbReference>
<evidence type="ECO:0000256" key="2">
    <source>
        <dbReference type="SAM" id="Phobius"/>
    </source>
</evidence>
<proteinExistence type="predicted"/>
<dbReference type="Proteomes" id="UP001174936">
    <property type="component" value="Unassembled WGS sequence"/>
</dbReference>
<keyword evidence="2" id="KW-1133">Transmembrane helix</keyword>
<feature type="transmembrane region" description="Helical" evidence="2">
    <location>
        <begin position="478"/>
        <end position="499"/>
    </location>
</feature>
<comment type="caution">
    <text evidence="3">The sequence shown here is derived from an EMBL/GenBank/DDBJ whole genome shotgun (WGS) entry which is preliminary data.</text>
</comment>
<feature type="region of interest" description="Disordered" evidence="1">
    <location>
        <begin position="274"/>
        <end position="370"/>
    </location>
</feature>
<feature type="compositionally biased region" description="Basic and acidic residues" evidence="1">
    <location>
        <begin position="323"/>
        <end position="348"/>
    </location>
</feature>
<dbReference type="EMBL" id="JAULSV010000006">
    <property type="protein sequence ID" value="KAK0641900.1"/>
    <property type="molecule type" value="Genomic_DNA"/>
</dbReference>
<dbReference type="AlphaFoldDB" id="A0AA40CKK8"/>
<reference evidence="3" key="1">
    <citation type="submission" date="2023-06" db="EMBL/GenBank/DDBJ databases">
        <title>Genome-scale phylogeny and comparative genomics of the fungal order Sordariales.</title>
        <authorList>
            <consortium name="Lawrence Berkeley National Laboratory"/>
            <person name="Hensen N."/>
            <person name="Bonometti L."/>
            <person name="Westerberg I."/>
            <person name="Brannstrom I.O."/>
            <person name="Guillou S."/>
            <person name="Cros-Aarteil S."/>
            <person name="Calhoun S."/>
            <person name="Haridas S."/>
            <person name="Kuo A."/>
            <person name="Mondo S."/>
            <person name="Pangilinan J."/>
            <person name="Riley R."/>
            <person name="Labutti K."/>
            <person name="Andreopoulos B."/>
            <person name="Lipzen A."/>
            <person name="Chen C."/>
            <person name="Yanf M."/>
            <person name="Daum C."/>
            <person name="Ng V."/>
            <person name="Clum A."/>
            <person name="Steindorff A."/>
            <person name="Ohm R."/>
            <person name="Martin F."/>
            <person name="Silar P."/>
            <person name="Natvig D."/>
            <person name="Lalanne C."/>
            <person name="Gautier V."/>
            <person name="Ament-Velasquez S.L."/>
            <person name="Kruys A."/>
            <person name="Hutchinson M.I."/>
            <person name="Powell A.J."/>
            <person name="Barry K."/>
            <person name="Miller A.N."/>
            <person name="Grigoriev I.V."/>
            <person name="Debuchy R."/>
            <person name="Gladieux P."/>
            <person name="Thoren M.H."/>
            <person name="Johannesson H."/>
        </authorList>
    </citation>
    <scope>NUCLEOTIDE SEQUENCE</scope>
    <source>
        <strain evidence="3">SMH2532-1</strain>
    </source>
</reference>
<dbReference type="PANTHER" id="PTHR35043:SF7">
    <property type="entry name" value="TRANSCRIPTION FACTOR DOMAIN-CONTAINING PROTEIN"/>
    <property type="match status" value="1"/>
</dbReference>
<evidence type="ECO:0008006" key="5">
    <source>
        <dbReference type="Google" id="ProtNLM"/>
    </source>
</evidence>
<evidence type="ECO:0000256" key="1">
    <source>
        <dbReference type="SAM" id="MobiDB-lite"/>
    </source>
</evidence>
<protein>
    <recommendedName>
        <fullName evidence="5">Transmembrane protein</fullName>
    </recommendedName>
</protein>
<feature type="transmembrane region" description="Helical" evidence="2">
    <location>
        <begin position="194"/>
        <end position="217"/>
    </location>
</feature>
<organism evidence="3 4">
    <name type="scientific">Cercophora newfieldiana</name>
    <dbReference type="NCBI Taxonomy" id="92897"/>
    <lineage>
        <taxon>Eukaryota</taxon>
        <taxon>Fungi</taxon>
        <taxon>Dikarya</taxon>
        <taxon>Ascomycota</taxon>
        <taxon>Pezizomycotina</taxon>
        <taxon>Sordariomycetes</taxon>
        <taxon>Sordariomycetidae</taxon>
        <taxon>Sordariales</taxon>
        <taxon>Lasiosphaeriaceae</taxon>
        <taxon>Cercophora</taxon>
    </lineage>
</organism>
<name>A0AA40CKK8_9PEZI</name>
<evidence type="ECO:0000313" key="3">
    <source>
        <dbReference type="EMBL" id="KAK0641900.1"/>
    </source>
</evidence>
<keyword evidence="4" id="KW-1185">Reference proteome</keyword>
<keyword evidence="2" id="KW-0472">Membrane</keyword>
<feature type="transmembrane region" description="Helical" evidence="2">
    <location>
        <begin position="169"/>
        <end position="188"/>
    </location>
</feature>
<feature type="transmembrane region" description="Helical" evidence="2">
    <location>
        <begin position="519"/>
        <end position="548"/>
    </location>
</feature>
<accession>A0AA40CKK8</accession>
<evidence type="ECO:0000313" key="4">
    <source>
        <dbReference type="Proteomes" id="UP001174936"/>
    </source>
</evidence>
<feature type="non-terminal residue" evidence="3">
    <location>
        <position position="1"/>
    </location>
</feature>
<feature type="compositionally biased region" description="Basic residues" evidence="1">
    <location>
        <begin position="349"/>
        <end position="362"/>
    </location>
</feature>
<sequence>MWSPIGALATNQTAEWHDEPLRRGTLSIVFSCLATLVLCSWAVIHLNIPSRKTQLSHRYGWDKLYWFVMAIAAPDKRRCVPNVFLAQDIERPAHQATDQRKHCWTQTHTYYAIMGGFQFEDRRKLHPYTRQLTLTPSGVLFLASDHHTRTRYLPDISQQEILDRSKTNMVAMTIACLQLGWFVLQVASRLSYGLPIALLELNTLAHVIYAIVMYACWWNKPLDVSIVTSIPIVDNSLASLCAAMIMRSRIGFLKALHDSGSGETTTTKLQGILEFSDDEPKSPAEDGPTVDNATDRDADGHSQESPRILPRHPFANSHPSPPHQREKPTLRSRPIPEKEPKSQHADHQPRRRHHADTRRHGHDHFSLAPEEQSHGLIFRYVTKQPNDLVDFINRWQTDRDDTFLSLGLKSAPPTLRMHIDSATAHICRLATTARKDFPELRRSLIQVKQQGLFIEAMLEDEMVAEGEPNNTIRTSGEVWVAMLSEVLGEIFFGAFHLLAWNGPFPTHAENLLWRAASLFSLFGLVIVLALFLAVIALGTSVLVGRVLLKAVDSL</sequence>
<keyword evidence="2" id="KW-0812">Transmembrane</keyword>
<feature type="compositionally biased region" description="Basic and acidic residues" evidence="1">
    <location>
        <begin position="293"/>
        <end position="304"/>
    </location>
</feature>
<feature type="transmembrane region" description="Helical" evidence="2">
    <location>
        <begin position="26"/>
        <end position="48"/>
    </location>
</feature>
<gene>
    <name evidence="3" type="ORF">B0T16DRAFT_380978</name>
</gene>